<proteinExistence type="predicted"/>
<accession>A0A437AK53</accession>
<evidence type="ECO:0000259" key="2">
    <source>
        <dbReference type="PROSITE" id="PS50102"/>
    </source>
</evidence>
<dbReference type="Proteomes" id="UP000282876">
    <property type="component" value="Unassembled WGS sequence"/>
</dbReference>
<dbReference type="OrthoDB" id="1749473at2759"/>
<keyword evidence="1" id="KW-0694">RNA-binding</keyword>
<evidence type="ECO:0000256" key="1">
    <source>
        <dbReference type="PROSITE-ProRule" id="PRU00176"/>
    </source>
</evidence>
<sequence>MQILEYKPNKSEIEKRLTIFKPLEDYPLPLQKEIPTFNKRKEEVVLKESKSTIYVTPTLLFNAPMQYTTVRIYNLPLDIVKQELEVNLFNWSKINYISLSFITQKGDVSRFKGFVFVNCKSEEEAIQFIKDVDGKLWDNYKIGAHLVKN</sequence>
<dbReference type="InterPro" id="IPR035979">
    <property type="entry name" value="RBD_domain_sf"/>
</dbReference>
<gene>
    <name evidence="3" type="ORF">TUBRATIS_20530</name>
</gene>
<dbReference type="Pfam" id="PF00076">
    <property type="entry name" value="RRM_1"/>
    <property type="match status" value="1"/>
</dbReference>
<dbReference type="Gene3D" id="3.30.70.330">
    <property type="match status" value="1"/>
</dbReference>
<reference evidence="3 4" key="1">
    <citation type="submission" date="2018-10" db="EMBL/GenBank/DDBJ databases">
        <title>Draft genome sequence of the microsporidian Tubulinosema ratisbonensis.</title>
        <authorList>
            <person name="Polonais V."/>
            <person name="Peyretaillade E."/>
            <person name="Niehus S."/>
            <person name="Wawrzyniak I."/>
            <person name="Franchet A."/>
            <person name="Gaspin C."/>
            <person name="Reichstadt M."/>
            <person name="Belser C."/>
            <person name="Labadie K."/>
            <person name="Delbac F."/>
            <person name="Ferrandon D."/>
        </authorList>
    </citation>
    <scope>NUCLEOTIDE SEQUENCE [LARGE SCALE GENOMIC DNA]</scope>
    <source>
        <strain evidence="3 4">Franzen</strain>
    </source>
</reference>
<comment type="caution">
    <text evidence="3">The sequence shown here is derived from an EMBL/GenBank/DDBJ whole genome shotgun (WGS) entry which is preliminary data.</text>
</comment>
<organism evidence="3 4">
    <name type="scientific">Tubulinosema ratisbonensis</name>
    <dbReference type="NCBI Taxonomy" id="291195"/>
    <lineage>
        <taxon>Eukaryota</taxon>
        <taxon>Fungi</taxon>
        <taxon>Fungi incertae sedis</taxon>
        <taxon>Microsporidia</taxon>
        <taxon>Tubulinosematoidea</taxon>
        <taxon>Tubulinosematidae</taxon>
        <taxon>Tubulinosema</taxon>
    </lineage>
</organism>
<dbReference type="InterPro" id="IPR000504">
    <property type="entry name" value="RRM_dom"/>
</dbReference>
<feature type="domain" description="RRM" evidence="2">
    <location>
        <begin position="68"/>
        <end position="149"/>
    </location>
</feature>
<protein>
    <submittedName>
        <fullName evidence="3">RRM motif-containing protein</fullName>
    </submittedName>
</protein>
<keyword evidence="4" id="KW-1185">Reference proteome</keyword>
<dbReference type="AlphaFoldDB" id="A0A437AK53"/>
<dbReference type="PROSITE" id="PS50102">
    <property type="entry name" value="RRM"/>
    <property type="match status" value="1"/>
</dbReference>
<name>A0A437AK53_9MICR</name>
<dbReference type="InterPro" id="IPR012677">
    <property type="entry name" value="Nucleotide-bd_a/b_plait_sf"/>
</dbReference>
<dbReference type="SUPFAM" id="SSF54928">
    <property type="entry name" value="RNA-binding domain, RBD"/>
    <property type="match status" value="1"/>
</dbReference>
<dbReference type="EMBL" id="RCSS01000505">
    <property type="protein sequence ID" value="RVD91502.1"/>
    <property type="molecule type" value="Genomic_DNA"/>
</dbReference>
<dbReference type="VEuPathDB" id="MicrosporidiaDB:TUBRATIS_20530"/>
<evidence type="ECO:0000313" key="3">
    <source>
        <dbReference type="EMBL" id="RVD91502.1"/>
    </source>
</evidence>
<evidence type="ECO:0000313" key="4">
    <source>
        <dbReference type="Proteomes" id="UP000282876"/>
    </source>
</evidence>
<dbReference type="GO" id="GO:0003723">
    <property type="term" value="F:RNA binding"/>
    <property type="evidence" value="ECO:0007669"/>
    <property type="project" value="UniProtKB-UniRule"/>
</dbReference>